<comment type="caution">
    <text evidence="2">The sequence shown here is derived from an EMBL/GenBank/DDBJ whole genome shotgun (WGS) entry which is preliminary data.</text>
</comment>
<reference evidence="2" key="2">
    <citation type="submission" date="2021-09" db="EMBL/GenBank/DDBJ databases">
        <authorList>
            <person name="Gilroy R."/>
        </authorList>
    </citation>
    <scope>NUCLEOTIDE SEQUENCE</scope>
    <source>
        <strain evidence="2">ChiGjej5B5-22894</strain>
    </source>
</reference>
<organism evidence="2 3">
    <name type="scientific">Brachybacterium massiliense</name>
    <dbReference type="NCBI Taxonomy" id="1755098"/>
    <lineage>
        <taxon>Bacteria</taxon>
        <taxon>Bacillati</taxon>
        <taxon>Actinomycetota</taxon>
        <taxon>Actinomycetes</taxon>
        <taxon>Micrococcales</taxon>
        <taxon>Dermabacteraceae</taxon>
        <taxon>Brachybacterium</taxon>
    </lineage>
</organism>
<evidence type="ECO:0000313" key="2">
    <source>
        <dbReference type="EMBL" id="HJG90159.1"/>
    </source>
</evidence>
<gene>
    <name evidence="2" type="ORF">K8V81_00400</name>
</gene>
<dbReference type="Proteomes" id="UP000742460">
    <property type="component" value="Unassembled WGS sequence"/>
</dbReference>
<dbReference type="PANTHER" id="PTHR30469">
    <property type="entry name" value="MULTIDRUG RESISTANCE PROTEIN MDTA"/>
    <property type="match status" value="1"/>
</dbReference>
<dbReference type="GO" id="GO:0015562">
    <property type="term" value="F:efflux transmembrane transporter activity"/>
    <property type="evidence" value="ECO:0007669"/>
    <property type="project" value="TreeGrafter"/>
</dbReference>
<dbReference type="AlphaFoldDB" id="A0A921SW72"/>
<feature type="region of interest" description="Disordered" evidence="1">
    <location>
        <begin position="120"/>
        <end position="139"/>
    </location>
</feature>
<sequence>MNALRRYVFPVIWMLILGLIALALVKMAFFPSGADAAEEDPQFPTAEFDQYALVPVETGDLSSELVLSAMVQPDAGTPLKATADGEINKIWLHNGDHVEKGQRILQVRQVVEPEIPEMPLAPEELGDGEEAAPAPAPQAPATEYRYLNLVATATGTLRGMEVAEWDMLAKGDAVATISPGTYSIIADLTPEQQLSLLDVDLKATAELPTSQDPVTCTSPAITEDSEVEQPEAPHGEVDPFTAEPGSPGGEVSAAQLTCPVPADARVVPGLSVQVTVDLGSRTGVLTVPTTAVEGEGTSGTVYALDEGTGEPMPIEVVLGMRGEGTVEVTEGLEEGQEVLQFAPGVDAEDDMHSVEGW</sequence>
<reference evidence="2" key="1">
    <citation type="journal article" date="2021" name="PeerJ">
        <title>Extensive microbial diversity within the chicken gut microbiome revealed by metagenomics and culture.</title>
        <authorList>
            <person name="Gilroy R."/>
            <person name="Ravi A."/>
            <person name="Getino M."/>
            <person name="Pursley I."/>
            <person name="Horton D.L."/>
            <person name="Alikhan N.F."/>
            <person name="Baker D."/>
            <person name="Gharbi K."/>
            <person name="Hall N."/>
            <person name="Watson M."/>
            <person name="Adriaenssens E.M."/>
            <person name="Foster-Nyarko E."/>
            <person name="Jarju S."/>
            <person name="Secka A."/>
            <person name="Antonio M."/>
            <person name="Oren A."/>
            <person name="Chaudhuri R.R."/>
            <person name="La Ragione R."/>
            <person name="Hildebrand F."/>
            <person name="Pallen M.J."/>
        </authorList>
    </citation>
    <scope>NUCLEOTIDE SEQUENCE</scope>
    <source>
        <strain evidence="2">ChiGjej5B5-22894</strain>
    </source>
</reference>
<proteinExistence type="predicted"/>
<feature type="region of interest" description="Disordered" evidence="1">
    <location>
        <begin position="224"/>
        <end position="252"/>
    </location>
</feature>
<dbReference type="Gene3D" id="2.40.50.100">
    <property type="match status" value="1"/>
</dbReference>
<dbReference type="GO" id="GO:1990281">
    <property type="term" value="C:efflux pump complex"/>
    <property type="evidence" value="ECO:0007669"/>
    <property type="project" value="TreeGrafter"/>
</dbReference>
<dbReference type="Gene3D" id="2.40.420.20">
    <property type="match status" value="1"/>
</dbReference>
<name>A0A921SW72_9MICO</name>
<evidence type="ECO:0000313" key="3">
    <source>
        <dbReference type="Proteomes" id="UP000742460"/>
    </source>
</evidence>
<evidence type="ECO:0000256" key="1">
    <source>
        <dbReference type="SAM" id="MobiDB-lite"/>
    </source>
</evidence>
<accession>A0A921SW72</accession>
<protein>
    <submittedName>
        <fullName evidence="2">Efflux RND transporter periplasmic adaptor subunit</fullName>
    </submittedName>
</protein>
<dbReference type="EMBL" id="DYUE01000014">
    <property type="protein sequence ID" value="HJG90159.1"/>
    <property type="molecule type" value="Genomic_DNA"/>
</dbReference>